<gene>
    <name evidence="1" type="ORF">CO137_02010</name>
</gene>
<evidence type="ECO:0000313" key="2">
    <source>
        <dbReference type="Proteomes" id="UP000230843"/>
    </source>
</evidence>
<dbReference type="AlphaFoldDB" id="A0A2M7Z6X0"/>
<name>A0A2M7Z6X0_9BACT</name>
<dbReference type="EMBL" id="PFVJ01000042">
    <property type="protein sequence ID" value="PJA89861.1"/>
    <property type="molecule type" value="Genomic_DNA"/>
</dbReference>
<accession>A0A2M7Z6X0</accession>
<proteinExistence type="predicted"/>
<dbReference type="Proteomes" id="UP000230843">
    <property type="component" value="Unassembled WGS sequence"/>
</dbReference>
<reference evidence="2" key="1">
    <citation type="submission" date="2017-09" db="EMBL/GenBank/DDBJ databases">
        <title>Depth-based differentiation of microbial function through sediment-hosted aquifers and enrichment of novel symbionts in the deep terrestrial subsurface.</title>
        <authorList>
            <person name="Probst A.J."/>
            <person name="Ladd B."/>
            <person name="Jarett J.K."/>
            <person name="Geller-Mcgrath D.E."/>
            <person name="Sieber C.M.K."/>
            <person name="Emerson J.B."/>
            <person name="Anantharaman K."/>
            <person name="Thomas B.C."/>
            <person name="Malmstrom R."/>
            <person name="Stieglmeier M."/>
            <person name="Klingl A."/>
            <person name="Woyke T."/>
            <person name="Ryan C.M."/>
            <person name="Banfield J.F."/>
        </authorList>
    </citation>
    <scope>NUCLEOTIDE SEQUENCE [LARGE SCALE GENOMIC DNA]</scope>
</reference>
<comment type="caution">
    <text evidence="1">The sequence shown here is derived from an EMBL/GenBank/DDBJ whole genome shotgun (WGS) entry which is preliminary data.</text>
</comment>
<protein>
    <submittedName>
        <fullName evidence="1">Uncharacterized protein</fullName>
    </submittedName>
</protein>
<evidence type="ECO:0000313" key="1">
    <source>
        <dbReference type="EMBL" id="PJA89861.1"/>
    </source>
</evidence>
<organism evidence="1 2">
    <name type="scientific">Candidatus Magasanikbacteria bacterium CG_4_9_14_3_um_filter_32_9</name>
    <dbReference type="NCBI Taxonomy" id="1974644"/>
    <lineage>
        <taxon>Bacteria</taxon>
        <taxon>Candidatus Magasanikiibacteriota</taxon>
    </lineage>
</organism>
<sequence>MSSNPKKMISSDEVRQIILENFGEVEYLTTEQYLQLVELTGLIKLNLRYHLKKLQINWKKYQKKPKDSNSLIQTTLNFVDLDETTEPELGREIEKEERERQKMVEKVFVFLSRARTAESVKYKFGTIGLEIFQEFRDKNPDGFILKQGESPYGEVTYYFEQIVNGCVEVKPRIFTIMQSENDRDYLGIIFPQDLDFSERKEDSAIRIIPIDSVTFGDHLCDLGAFKEVLRRLATKPYVFAFFNGNILGGSSYTEFTASDLRHEFKSLIAPVAHKILWAQSGNVEDSASNVDGVDPLRDVCLDLGIHHTVRPVRADVYWKDPLNPIEFYAIHGRSGAKKDGSKLNAILEVAKNQNFPHFTIMGHLEEAIVDDSVVYSADPTNNKIKESKSYLIICPGFRIYTGSVREIKGYTPPVSGRVECIIHSDNAPEATL</sequence>